<evidence type="ECO:0000313" key="15">
    <source>
        <dbReference type="Proteomes" id="UP000187367"/>
    </source>
</evidence>
<dbReference type="PIRSF" id="PIRSF038994">
    <property type="entry name" value="NagA"/>
    <property type="match status" value="1"/>
</dbReference>
<dbReference type="InterPro" id="IPR032466">
    <property type="entry name" value="Metal_Hydrolase"/>
</dbReference>
<feature type="binding site" evidence="11">
    <location>
        <begin position="247"/>
        <end position="248"/>
    </location>
    <ligand>
        <name>substrate</name>
    </ligand>
</feature>
<evidence type="ECO:0000256" key="5">
    <source>
        <dbReference type="ARBA" id="ARBA00022801"/>
    </source>
</evidence>
<feature type="binding site" evidence="11">
    <location>
        <position position="255"/>
    </location>
    <ligand>
        <name>substrate</name>
    </ligand>
</feature>
<accession>A0A1R1QQQ4</accession>
<evidence type="ECO:0000256" key="3">
    <source>
        <dbReference type="ARBA" id="ARBA00018029"/>
    </source>
</evidence>
<dbReference type="CDD" id="cd00854">
    <property type="entry name" value="NagA"/>
    <property type="match status" value="1"/>
</dbReference>
<dbReference type="SUPFAM" id="SSF51556">
    <property type="entry name" value="Metallo-dependent hydrolases"/>
    <property type="match status" value="1"/>
</dbReference>
<evidence type="ECO:0000313" key="14">
    <source>
        <dbReference type="EMBL" id="OMI07010.1"/>
    </source>
</evidence>
<evidence type="ECO:0000256" key="12">
    <source>
        <dbReference type="PIRSR" id="PIRSR038994-3"/>
    </source>
</evidence>
<dbReference type="Proteomes" id="UP000187367">
    <property type="component" value="Unassembled WGS sequence"/>
</dbReference>
<feature type="binding site" evidence="12">
    <location>
        <position position="244"/>
    </location>
    <ligand>
        <name>Zn(2+)</name>
        <dbReference type="ChEBI" id="CHEBI:29105"/>
    </ligand>
</feature>
<evidence type="ECO:0000256" key="6">
    <source>
        <dbReference type="ARBA" id="ARBA00023277"/>
    </source>
</evidence>
<keyword evidence="4 12" id="KW-0479">Metal-binding</keyword>
<comment type="caution">
    <text evidence="14">The sequence shown here is derived from an EMBL/GenBank/DDBJ whole genome shotgun (WGS) entry which is preliminary data.</text>
</comment>
<comment type="cofactor">
    <cofactor evidence="12">
        <name>a divalent metal cation</name>
        <dbReference type="ChEBI" id="CHEBI:60240"/>
    </cofactor>
    <text evidence="12">Binds 1 divalent metal cation per subunit.</text>
</comment>
<organism evidence="14 15">
    <name type="scientific">Bacillus swezeyi</name>
    <dbReference type="NCBI Taxonomy" id="1925020"/>
    <lineage>
        <taxon>Bacteria</taxon>
        <taxon>Bacillati</taxon>
        <taxon>Bacillota</taxon>
        <taxon>Bacilli</taxon>
        <taxon>Bacillales</taxon>
        <taxon>Bacillaceae</taxon>
        <taxon>Bacillus</taxon>
    </lineage>
</organism>
<dbReference type="InterPro" id="IPR003764">
    <property type="entry name" value="GlcNAc_6-P_deAcase"/>
</dbReference>
<dbReference type="Pfam" id="PF01979">
    <property type="entry name" value="Amidohydro_1"/>
    <property type="match status" value="1"/>
</dbReference>
<feature type="domain" description="Amidohydrolase-related" evidence="13">
    <location>
        <begin position="77"/>
        <end position="406"/>
    </location>
</feature>
<evidence type="ECO:0000259" key="13">
    <source>
        <dbReference type="Pfam" id="PF01979"/>
    </source>
</evidence>
<feature type="binding site" evidence="11">
    <location>
        <position position="279"/>
    </location>
    <ligand>
        <name>substrate</name>
    </ligand>
</feature>
<dbReference type="GO" id="GO:0046872">
    <property type="term" value="F:metal ion binding"/>
    <property type="evidence" value="ECO:0007669"/>
    <property type="project" value="UniProtKB-KW"/>
</dbReference>
<dbReference type="RefSeq" id="WP_076760140.1">
    <property type="nucleotide sequence ID" value="NZ_JARMMH010000011.1"/>
</dbReference>
<gene>
    <name evidence="14" type="ORF">BW143_07355</name>
</gene>
<dbReference type="InterPro" id="IPR011059">
    <property type="entry name" value="Metal-dep_hydrolase_composite"/>
</dbReference>
<keyword evidence="5 9" id="KW-0378">Hydrolase</keyword>
<accession>A0A1R1S1Z2</accession>
<evidence type="ECO:0000256" key="2">
    <source>
        <dbReference type="ARBA" id="ARBA00011899"/>
    </source>
</evidence>
<keyword evidence="6 9" id="KW-0119">Carbohydrate metabolism</keyword>
<keyword evidence="15" id="KW-1185">Reference proteome</keyword>
<comment type="pathway">
    <text evidence="8">Amino-sugar metabolism; N-acetylneuraminate degradation; D-fructose 6-phosphate from N-acetylneuraminate: step 4/5.</text>
</comment>
<proteinExistence type="inferred from homology"/>
<evidence type="ECO:0000256" key="1">
    <source>
        <dbReference type="ARBA" id="ARBA00010716"/>
    </source>
</evidence>
<dbReference type="Gene3D" id="3.20.20.140">
    <property type="entry name" value="Metal-dependent hydrolases"/>
    <property type="match status" value="1"/>
</dbReference>
<evidence type="ECO:0000256" key="10">
    <source>
        <dbReference type="PIRSR" id="PIRSR038994-1"/>
    </source>
</evidence>
<feature type="binding site" evidence="11">
    <location>
        <begin position="335"/>
        <end position="337"/>
    </location>
    <ligand>
        <name>substrate</name>
    </ligand>
</feature>
<dbReference type="SUPFAM" id="SSF51338">
    <property type="entry name" value="Composite domain of metallo-dependent hydrolases"/>
    <property type="match status" value="1"/>
</dbReference>
<dbReference type="EMBL" id="MTJL01000011">
    <property type="protein sequence ID" value="OMI07010.1"/>
    <property type="molecule type" value="Genomic_DNA"/>
</dbReference>
<evidence type="ECO:0000256" key="7">
    <source>
        <dbReference type="ARBA" id="ARBA00047647"/>
    </source>
</evidence>
<dbReference type="OrthoDB" id="9776488at2"/>
<dbReference type="PANTHER" id="PTHR11113">
    <property type="entry name" value="N-ACETYLGLUCOSAMINE-6-PHOSPHATE DEACETYLASE"/>
    <property type="match status" value="1"/>
</dbReference>
<feature type="binding site" evidence="11">
    <location>
        <position position="168"/>
    </location>
    <ligand>
        <name>substrate</name>
    </ligand>
</feature>
<dbReference type="FunFam" id="3.20.20.140:FF:000004">
    <property type="entry name" value="N-acetylglucosamine-6-phosphate deacetylase"/>
    <property type="match status" value="1"/>
</dbReference>
<dbReference type="Gene3D" id="2.30.40.10">
    <property type="entry name" value="Urease, subunit C, domain 1"/>
    <property type="match status" value="1"/>
</dbReference>
<evidence type="ECO:0000256" key="4">
    <source>
        <dbReference type="ARBA" id="ARBA00022723"/>
    </source>
</evidence>
<comment type="catalytic activity">
    <reaction evidence="7">
        <text>N-acetyl-D-glucosamine 6-phosphate + H2O = D-glucosamine 6-phosphate + acetate</text>
        <dbReference type="Rhea" id="RHEA:22936"/>
        <dbReference type="ChEBI" id="CHEBI:15377"/>
        <dbReference type="ChEBI" id="CHEBI:30089"/>
        <dbReference type="ChEBI" id="CHEBI:57513"/>
        <dbReference type="ChEBI" id="CHEBI:58725"/>
        <dbReference type="EC" id="3.5.1.25"/>
    </reaction>
</comment>
<feature type="binding site" evidence="12">
    <location>
        <position position="157"/>
    </location>
    <ligand>
        <name>Zn(2+)</name>
        <dbReference type="ChEBI" id="CHEBI:29105"/>
    </ligand>
</feature>
<evidence type="ECO:0000256" key="8">
    <source>
        <dbReference type="ARBA" id="ARBA00060590"/>
    </source>
</evidence>
<sequence length="414" mass="44846">MFYTDDNVFKKGLLTVKTNQSQRFVFKHLHIYSENGMIEDGFVLTDGEKIEAYGSMADLPDSAHSAEPLTFPDTFKVLPGMIDVHIHGANGADVMDGTAEALNTMAEALPREGTTSFLATTMTQDAATIEHALANVKHYMEADIQSGTAEVLGVHLEGPFISEKRCGAQPLDAITPPDLSLFKKWQELAGHHIKLVTIAPELEGALELISYLKETGVVASAGHSDAGLKEMEAGMKAGVSHVTHMFNGMRGLHHREPGVAGSALLHDELTTELIADGIHVHPAVIKLTFQRKQKEGIILITDAMRAKCLKNGTYTLGGQEVFVNGETAVLKDGTLAGSILKMDQAALNMMEFSDCSLEDIVYMTAVNPAKQLNVFDRKGSIQSGKDADLIVLNEKNEVVMTLCRGAIAFSKREV</sequence>
<dbReference type="GO" id="GO:0008448">
    <property type="term" value="F:N-acetylglucosamine-6-phosphate deacetylase activity"/>
    <property type="evidence" value="ECO:0007669"/>
    <property type="project" value="UniProtKB-EC"/>
</dbReference>
<dbReference type="AlphaFoldDB" id="A0A1R1S1Z2"/>
<evidence type="ECO:0000256" key="11">
    <source>
        <dbReference type="PIRSR" id="PIRSR038994-2"/>
    </source>
</evidence>
<feature type="binding site" evidence="12">
    <location>
        <position position="223"/>
    </location>
    <ligand>
        <name>Zn(2+)</name>
        <dbReference type="ChEBI" id="CHEBI:29105"/>
    </ligand>
</feature>
<reference evidence="14 15" key="1">
    <citation type="submission" date="2017-01" db="EMBL/GenBank/DDBJ databases">
        <title>Bacillus phylogenomics.</title>
        <authorList>
            <person name="Dunlap C."/>
        </authorList>
    </citation>
    <scope>NUCLEOTIDE SEQUENCE [LARGE SCALE GENOMIC DNA]</scope>
    <source>
        <strain evidence="14 15">NRRL B-41282</strain>
    </source>
</reference>
<dbReference type="PANTHER" id="PTHR11113:SF14">
    <property type="entry name" value="N-ACETYLGLUCOSAMINE-6-PHOSPHATE DEACETYLASE"/>
    <property type="match status" value="1"/>
</dbReference>
<name>A0A1R1S1Z2_9BACI</name>
<feature type="active site" description="Proton donor/acceptor" evidence="10">
    <location>
        <position position="302"/>
    </location>
</feature>
<dbReference type="GO" id="GO:0006046">
    <property type="term" value="P:N-acetylglucosamine catabolic process"/>
    <property type="evidence" value="ECO:0007669"/>
    <property type="project" value="TreeGrafter"/>
</dbReference>
<comment type="similarity">
    <text evidence="1 9">Belongs to the metallo-dependent hydrolases superfamily. NagA family.</text>
</comment>
<protein>
    <recommendedName>
        <fullName evidence="3">N-acetylglucosamine-6-phosphate deacetylase</fullName>
        <ecNumber evidence="2">3.5.1.25</ecNumber>
    </recommendedName>
</protein>
<dbReference type="InterPro" id="IPR006680">
    <property type="entry name" value="Amidohydro-rel"/>
</dbReference>
<dbReference type="EC" id="3.5.1.25" evidence="2"/>
<evidence type="ECO:0000256" key="9">
    <source>
        <dbReference type="PIRNR" id="PIRNR038994"/>
    </source>
</evidence>
<dbReference type="NCBIfam" id="TIGR00221">
    <property type="entry name" value="nagA"/>
    <property type="match status" value="1"/>
</dbReference>